<accession>A0A1V4ATV6</accession>
<evidence type="ECO:0000313" key="2">
    <source>
        <dbReference type="Proteomes" id="UP000189681"/>
    </source>
</evidence>
<dbReference type="SUPFAM" id="SSF52540">
    <property type="entry name" value="P-loop containing nucleoside triphosphate hydrolases"/>
    <property type="match status" value="1"/>
</dbReference>
<dbReference type="EMBL" id="AYTS01000074">
    <property type="protein sequence ID" value="OOP56583.1"/>
    <property type="molecule type" value="Genomic_DNA"/>
</dbReference>
<dbReference type="InterPro" id="IPR059206">
    <property type="entry name" value="Sll1717-like"/>
</dbReference>
<organism evidence="1 2">
    <name type="scientific">Candidatus Brocadia carolinensis</name>
    <dbReference type="NCBI Taxonomy" id="1004156"/>
    <lineage>
        <taxon>Bacteria</taxon>
        <taxon>Pseudomonadati</taxon>
        <taxon>Planctomycetota</taxon>
        <taxon>Candidatus Brocadiia</taxon>
        <taxon>Candidatus Brocadiales</taxon>
        <taxon>Candidatus Brocadiaceae</taxon>
        <taxon>Candidatus Brocadia</taxon>
    </lineage>
</organism>
<dbReference type="AlphaFoldDB" id="A0A1V4ATV6"/>
<evidence type="ECO:0008006" key="3">
    <source>
        <dbReference type="Google" id="ProtNLM"/>
    </source>
</evidence>
<proteinExistence type="predicted"/>
<sequence>MPPIKDTSLSDIHLSKDIAELEEDVRLVWEPPDIYDEVFKDNVWLIYGRKGSGKSHLVDYLGKEKSKKEGKDSVIIIRPREDKLFPSVMSAITAVEDTDERIIIENVTSMLEFVVVALLMRRCIDLKGFLCFNTDRETIYNFLVDNGFHEGSVLHKIVGVLSRITDGYFKIVDNLVQLLADNPLTKGFPGAKAALWRSLMQARTSFLICIDDIDEIGFSFSKSDRFFANALIVLMLRLNLEFAKAKHRLRVLLTSPSELFFHSSLWGDDWVEAKSRCLRWTHHEGIQRIVNKRIGKLLNIKKTNPRDENDIYSDATEQTWQRLFPQNITNKLNKQELALKYLLRHTFYTPRQVLDLCDKILHHQGDKGATIETARNIKDCEWSNAFQTEVEEYSCNIVSNFLKLYGKIYDGLDDVCRAFTSKPAVWTRGNLISFVERNELSITRRETQERYSGDAIIDKLQQLGFIGLGTKDLLSPSMTTAFNMRFAFLERLPNSRPWEVGVISPIFYDSYGILPPDRTVIVPHEKLSLSNQAWQEVAQYRP</sequence>
<gene>
    <name evidence="1" type="ORF">AYP45_08170</name>
</gene>
<comment type="caution">
    <text evidence="1">The sequence shown here is derived from an EMBL/GenBank/DDBJ whole genome shotgun (WGS) entry which is preliminary data.</text>
</comment>
<dbReference type="NCBIfam" id="NF047389">
    <property type="entry name" value="ATPase_Sll1717"/>
    <property type="match status" value="1"/>
</dbReference>
<protein>
    <recommendedName>
        <fullName evidence="3">ATPase domain-containing protein</fullName>
    </recommendedName>
</protein>
<evidence type="ECO:0000313" key="1">
    <source>
        <dbReference type="EMBL" id="OOP56583.1"/>
    </source>
</evidence>
<name>A0A1V4ATV6_9BACT</name>
<reference evidence="1 2" key="1">
    <citation type="journal article" date="2017" name="Water Res.">
        <title>Discovery and metagenomic analysis of an anammox bacterial enrichment related to Candidatus "Brocadia caroliniensis" in a full-scale glycerol-fed nitritation-denitritation separate centrate treatment process.</title>
        <authorList>
            <person name="Park H."/>
            <person name="Brotto A.C."/>
            <person name="van Loosdrecht M.C."/>
            <person name="Chandran K."/>
        </authorList>
    </citation>
    <scope>NUCLEOTIDE SEQUENCE [LARGE SCALE GENOMIC DNA]</scope>
    <source>
        <strain evidence="1">26THWARD</strain>
    </source>
</reference>
<dbReference type="Proteomes" id="UP000189681">
    <property type="component" value="Unassembled WGS sequence"/>
</dbReference>
<dbReference type="InterPro" id="IPR027417">
    <property type="entry name" value="P-loop_NTPase"/>
</dbReference>